<dbReference type="InterPro" id="IPR039900">
    <property type="entry name" value="Pat1-like"/>
</dbReference>
<evidence type="ECO:0000256" key="3">
    <source>
        <dbReference type="ARBA" id="ARBA00009138"/>
    </source>
</evidence>
<dbReference type="EMBL" id="HG937693">
    <property type="protein sequence ID" value="CDP35211.1"/>
    <property type="molecule type" value="Genomic_DNA"/>
</dbReference>
<keyword evidence="6" id="KW-0539">Nucleus</keyword>
<evidence type="ECO:0000256" key="4">
    <source>
        <dbReference type="ARBA" id="ARBA00022490"/>
    </source>
</evidence>
<evidence type="ECO:0000259" key="8">
    <source>
        <dbReference type="Pfam" id="PF09770"/>
    </source>
</evidence>
<feature type="region of interest" description="Disordered" evidence="7">
    <location>
        <begin position="392"/>
        <end position="473"/>
    </location>
</feature>
<keyword evidence="5" id="KW-0694">RNA-binding</keyword>
<dbReference type="InterPro" id="IPR019167">
    <property type="entry name" value="PAT1_dom"/>
</dbReference>
<keyword evidence="4" id="KW-0963">Cytoplasm</keyword>
<dbReference type="Pfam" id="PF09770">
    <property type="entry name" value="PAT1"/>
    <property type="match status" value="1"/>
</dbReference>
<evidence type="ECO:0000256" key="1">
    <source>
        <dbReference type="ARBA" id="ARBA00004123"/>
    </source>
</evidence>
<evidence type="ECO:0000256" key="5">
    <source>
        <dbReference type="ARBA" id="ARBA00022884"/>
    </source>
</evidence>
<dbReference type="GO" id="GO:0005634">
    <property type="term" value="C:nucleus"/>
    <property type="evidence" value="ECO:0007669"/>
    <property type="project" value="UniProtKB-SubCell"/>
</dbReference>
<accession>A0A060T7T2</accession>
<feature type="domain" description="mRNA decay factor PAT1" evidence="8">
    <location>
        <begin position="11"/>
        <end position="768"/>
    </location>
</feature>
<dbReference type="PhylomeDB" id="A0A060T7T2"/>
<sequence>MSFFGLQTVVRDDAEEQTIDFDDSYDDKLGDKLQETNDELNDETFGVDIGTSKDFDFAGQTARVADTLDEEQFAFARTSKPAGPSGLGPQQQQPPLPENVPSLTPIPSLWGASGPAPQTSAPAPASQPAPAQPRALTLEEVEAEMLRKRSQQPPPPHPQQYGMPAFGYGMPPPPPGYPVPPPDPAIVQQHPGVQYMGFPPQVGQVPQQVPHQQVPHQVPQQVPLQAQQAQQGPPGIPPQAQQAQQQQPAEGQPSDGDGQQPGNKPYKLHPDHRSGVPSLNQVISEDQAKSQEENERLLEKSRKTAAIVKYNGLMSQWDKNFIMRIQLQQMVTEDPYNEDFYYQVHSAIRARNNPQQPLNAFAKTYLFQRGQRGRFRRDHNPLQKMQQQVQQAVESARKHPKKDQIAPEGALGKISVGSGKRPRQTLNVMRSHQREGSADLQTPSPGGAGDRATPAGIDLSEATRSLPQYQKEGGNYDKKHILKAIEDVYSILLQVESYERTQPPEGTPEFGEWEAKMRTQIDDLWDRLQVTAPTDANNVHPFIVMLSHDKGKKIIPRIFRHIDQKQRLTILTRIIAHIDSLEVVKLGVYVGGVDLKPKVREAIELFSQTVLPPLVRLISESSYDVVVGLFEILLKSPQIVHVASTKIGLAFLTVLISRAELIKQSEEDAPSKASVDDNWEITFNNLFNSIQGHLAGIFPPRNVDDSYVWHFLASLALAAKLDHQRVMVDEVRDKIFGTMAEAKALPVELGSQKIANLNLFLNVMGLNATTTAIGELEN</sequence>
<feature type="compositionally biased region" description="Low complexity" evidence="7">
    <location>
        <begin position="112"/>
        <end position="124"/>
    </location>
</feature>
<proteinExistence type="inferred from homology"/>
<evidence type="ECO:0000256" key="2">
    <source>
        <dbReference type="ARBA" id="ARBA00004201"/>
    </source>
</evidence>
<feature type="region of interest" description="Disordered" evidence="7">
    <location>
        <begin position="74"/>
        <end position="277"/>
    </location>
</feature>
<dbReference type="GO" id="GO:0000290">
    <property type="term" value="P:deadenylation-dependent decapping of nuclear-transcribed mRNA"/>
    <property type="evidence" value="ECO:0007669"/>
    <property type="project" value="InterPro"/>
</dbReference>
<feature type="compositionally biased region" description="Pro residues" evidence="7">
    <location>
        <begin position="170"/>
        <end position="184"/>
    </location>
</feature>
<protein>
    <submittedName>
        <fullName evidence="9">ARAD1C30162p</fullName>
    </submittedName>
</protein>
<evidence type="ECO:0000256" key="6">
    <source>
        <dbReference type="ARBA" id="ARBA00023242"/>
    </source>
</evidence>
<dbReference type="PANTHER" id="PTHR21551">
    <property type="entry name" value="TOPOISOMERASE II-ASSOCIATED PROTEIN PAT1"/>
    <property type="match status" value="1"/>
</dbReference>
<reference evidence="9" key="2">
    <citation type="submission" date="2014-06" db="EMBL/GenBank/DDBJ databases">
        <title>The complete genome of Blastobotrys (Arxula) adeninivorans LS3 - a yeast of biotechnological interest.</title>
        <authorList>
            <person name="Kunze G."/>
            <person name="Gaillardin C."/>
            <person name="Czernicka M."/>
            <person name="Durrens P."/>
            <person name="Martin T."/>
            <person name="Boer E."/>
            <person name="Gabaldon T."/>
            <person name="Cruz J."/>
            <person name="Talla E."/>
            <person name="Marck C."/>
            <person name="Goffeau A."/>
            <person name="Barbe V."/>
            <person name="Baret P."/>
            <person name="Baronian K."/>
            <person name="Beier S."/>
            <person name="Bleykasten C."/>
            <person name="Bode R."/>
            <person name="Casaregola S."/>
            <person name="Despons L."/>
            <person name="Fairhead C."/>
            <person name="Giersberg M."/>
            <person name="Gierski P."/>
            <person name="Hahnel U."/>
            <person name="Hartmann A."/>
            <person name="Jankowska D."/>
            <person name="Jubin C."/>
            <person name="Jung P."/>
            <person name="Lafontaine I."/>
            <person name="Leh-Louis V."/>
            <person name="Lemaire M."/>
            <person name="Marcet-Houben M."/>
            <person name="Mascher M."/>
            <person name="Morel G."/>
            <person name="Richard G.-F."/>
            <person name="Riechen J."/>
            <person name="Sacerdot C."/>
            <person name="Sarkar A."/>
            <person name="Savel G."/>
            <person name="Schacherer J."/>
            <person name="Sherman D."/>
            <person name="Straub M.-L."/>
            <person name="Stein N."/>
            <person name="Thierry A."/>
            <person name="Trautwein-Schult A."/>
            <person name="Westhof E."/>
            <person name="Worch S."/>
            <person name="Dujon B."/>
            <person name="Souciet J.-L."/>
            <person name="Wincker P."/>
            <person name="Scholz U."/>
            <person name="Neuveglise N."/>
        </authorList>
    </citation>
    <scope>NUCLEOTIDE SEQUENCE</scope>
    <source>
        <strain evidence="9">LS3</strain>
    </source>
</reference>
<dbReference type="PANTHER" id="PTHR21551:SF0">
    <property type="entry name" value="PROTEIN ASSOCIATED WITH TOPO II RELATED-1, ISOFORM A"/>
    <property type="match status" value="1"/>
</dbReference>
<dbReference type="GO" id="GO:0033962">
    <property type="term" value="P:P-body assembly"/>
    <property type="evidence" value="ECO:0007669"/>
    <property type="project" value="TreeGrafter"/>
</dbReference>
<evidence type="ECO:0000256" key="7">
    <source>
        <dbReference type="SAM" id="MobiDB-lite"/>
    </source>
</evidence>
<evidence type="ECO:0000313" key="9">
    <source>
        <dbReference type="EMBL" id="CDP35211.1"/>
    </source>
</evidence>
<dbReference type="GO" id="GO:0000932">
    <property type="term" value="C:P-body"/>
    <property type="evidence" value="ECO:0007669"/>
    <property type="project" value="UniProtKB-SubCell"/>
</dbReference>
<comment type="subcellular location">
    <subcellularLocation>
        <location evidence="2">Cytoplasm</location>
        <location evidence="2">P-body</location>
    </subcellularLocation>
    <subcellularLocation>
        <location evidence="1">Nucleus</location>
    </subcellularLocation>
</comment>
<feature type="compositionally biased region" description="Low complexity" evidence="7">
    <location>
        <begin position="159"/>
        <end position="169"/>
    </location>
</feature>
<dbReference type="GO" id="GO:0003723">
    <property type="term" value="F:RNA binding"/>
    <property type="evidence" value="ECO:0007669"/>
    <property type="project" value="UniProtKB-KW"/>
</dbReference>
<name>A0A060T7T2_BLAAD</name>
<gene>
    <name evidence="9" type="ORF">GNLVRS02_ARAD1C30162g</name>
</gene>
<dbReference type="AlphaFoldDB" id="A0A060T7T2"/>
<organism evidence="9">
    <name type="scientific">Blastobotrys adeninivorans</name>
    <name type="common">Yeast</name>
    <name type="synonym">Arxula adeninivorans</name>
    <dbReference type="NCBI Taxonomy" id="409370"/>
    <lineage>
        <taxon>Eukaryota</taxon>
        <taxon>Fungi</taxon>
        <taxon>Dikarya</taxon>
        <taxon>Ascomycota</taxon>
        <taxon>Saccharomycotina</taxon>
        <taxon>Dipodascomycetes</taxon>
        <taxon>Dipodascales</taxon>
        <taxon>Trichomonascaceae</taxon>
        <taxon>Blastobotrys</taxon>
    </lineage>
</organism>
<feature type="compositionally biased region" description="Low complexity" evidence="7">
    <location>
        <begin position="199"/>
        <end position="262"/>
    </location>
</feature>
<reference evidence="9" key="1">
    <citation type="submission" date="2014-02" db="EMBL/GenBank/DDBJ databases">
        <authorList>
            <person name="Genoscope - CEA"/>
        </authorList>
    </citation>
    <scope>NUCLEOTIDE SEQUENCE</scope>
    <source>
        <strain evidence="9">LS3</strain>
    </source>
</reference>
<comment type="similarity">
    <text evidence="3">Belongs to the PAT1 family.</text>
</comment>